<reference evidence="10" key="1">
    <citation type="submission" date="2021-06" db="EMBL/GenBank/DDBJ databases">
        <authorList>
            <person name="Kallberg Y."/>
            <person name="Tangrot J."/>
            <person name="Rosling A."/>
        </authorList>
    </citation>
    <scope>NUCLEOTIDE SEQUENCE</scope>
    <source>
        <strain evidence="10">FL966</strain>
    </source>
</reference>
<dbReference type="InterPro" id="IPR044669">
    <property type="entry name" value="YneE/VCCN1/2-like"/>
</dbReference>
<name>A0A9N9ILQ2_9GLOM</name>
<gene>
    <name evidence="10" type="ORF">CPELLU_LOCUS14078</name>
</gene>
<evidence type="ECO:0000313" key="10">
    <source>
        <dbReference type="EMBL" id="CAG8740865.1"/>
    </source>
</evidence>
<keyword evidence="5 9" id="KW-1133">Transmembrane helix</keyword>
<sequence>MVDSKDPPHNPTLCQRLSYQRGWGRPDILHCRSSVSINPTGLERPGILITAVFLTIIPILTFSTLLTSGICALFLIYNINLTLPGALVGTITVVVGLLLAFRTNHAYDRYYEGRKLFSSLCTLSRNSTRTIWIGVAENSKKDREEKITYIKLVLAFVVATKHHLRLEFGTNYKDYEGLLPSLSKGFQRTKFDGNAGQENTELGSGSHEDPNHPDNLANKDPTPDITIHTQEANESTQLLPKSRNQDPVGYLKDTFRFRDTFRSLRSGRSQTFDVDVLSWGAQDPKMCLPM</sequence>
<organism evidence="10 11">
    <name type="scientific">Cetraspora pellucida</name>
    <dbReference type="NCBI Taxonomy" id="1433469"/>
    <lineage>
        <taxon>Eukaryota</taxon>
        <taxon>Fungi</taxon>
        <taxon>Fungi incertae sedis</taxon>
        <taxon>Mucoromycota</taxon>
        <taxon>Glomeromycotina</taxon>
        <taxon>Glomeromycetes</taxon>
        <taxon>Diversisporales</taxon>
        <taxon>Gigasporaceae</taxon>
        <taxon>Cetraspora</taxon>
    </lineage>
</organism>
<dbReference type="PANTHER" id="PTHR33281">
    <property type="entry name" value="UPF0187 PROTEIN YNEE"/>
    <property type="match status" value="1"/>
</dbReference>
<evidence type="ECO:0000256" key="4">
    <source>
        <dbReference type="ARBA" id="ARBA00022692"/>
    </source>
</evidence>
<dbReference type="Pfam" id="PF25539">
    <property type="entry name" value="Bestrophin_2"/>
    <property type="match status" value="1"/>
</dbReference>
<keyword evidence="4 9" id="KW-0812">Transmembrane</keyword>
<protein>
    <submittedName>
        <fullName evidence="10">9233_t:CDS:1</fullName>
    </submittedName>
</protein>
<comment type="subcellular location">
    <subcellularLocation>
        <location evidence="1">Cell membrane</location>
        <topology evidence="1">Multi-pass membrane protein</topology>
    </subcellularLocation>
</comment>
<feature type="transmembrane region" description="Helical" evidence="9">
    <location>
        <begin position="47"/>
        <end position="77"/>
    </location>
</feature>
<dbReference type="GO" id="GO:0005886">
    <property type="term" value="C:plasma membrane"/>
    <property type="evidence" value="ECO:0007669"/>
    <property type="project" value="UniProtKB-SubCell"/>
</dbReference>
<evidence type="ECO:0000256" key="5">
    <source>
        <dbReference type="ARBA" id="ARBA00022989"/>
    </source>
</evidence>
<dbReference type="Proteomes" id="UP000789759">
    <property type="component" value="Unassembled WGS sequence"/>
</dbReference>
<evidence type="ECO:0000256" key="8">
    <source>
        <dbReference type="SAM" id="MobiDB-lite"/>
    </source>
</evidence>
<keyword evidence="11" id="KW-1185">Reference proteome</keyword>
<evidence type="ECO:0000256" key="6">
    <source>
        <dbReference type="ARBA" id="ARBA00023065"/>
    </source>
</evidence>
<proteinExistence type="predicted"/>
<keyword evidence="2" id="KW-0813">Transport</keyword>
<dbReference type="PANTHER" id="PTHR33281:SF19">
    <property type="entry name" value="VOLTAGE-DEPENDENT ANION CHANNEL-FORMING PROTEIN YNEE"/>
    <property type="match status" value="1"/>
</dbReference>
<dbReference type="EMBL" id="CAJVQA010016066">
    <property type="protein sequence ID" value="CAG8740865.1"/>
    <property type="molecule type" value="Genomic_DNA"/>
</dbReference>
<dbReference type="AlphaFoldDB" id="A0A9N9ILQ2"/>
<accession>A0A9N9ILQ2</accession>
<evidence type="ECO:0000313" key="11">
    <source>
        <dbReference type="Proteomes" id="UP000789759"/>
    </source>
</evidence>
<feature type="region of interest" description="Disordered" evidence="8">
    <location>
        <begin position="189"/>
        <end position="225"/>
    </location>
</feature>
<keyword evidence="7 9" id="KW-0472">Membrane</keyword>
<evidence type="ECO:0000256" key="1">
    <source>
        <dbReference type="ARBA" id="ARBA00004651"/>
    </source>
</evidence>
<keyword evidence="3" id="KW-1003">Cell membrane</keyword>
<evidence type="ECO:0000256" key="9">
    <source>
        <dbReference type="SAM" id="Phobius"/>
    </source>
</evidence>
<feature type="transmembrane region" description="Helical" evidence="9">
    <location>
        <begin position="83"/>
        <end position="101"/>
    </location>
</feature>
<comment type="caution">
    <text evidence="10">The sequence shown here is derived from an EMBL/GenBank/DDBJ whole genome shotgun (WGS) entry which is preliminary data.</text>
</comment>
<dbReference type="GO" id="GO:0005254">
    <property type="term" value="F:chloride channel activity"/>
    <property type="evidence" value="ECO:0007669"/>
    <property type="project" value="InterPro"/>
</dbReference>
<evidence type="ECO:0000256" key="7">
    <source>
        <dbReference type="ARBA" id="ARBA00023136"/>
    </source>
</evidence>
<evidence type="ECO:0000256" key="3">
    <source>
        <dbReference type="ARBA" id="ARBA00022475"/>
    </source>
</evidence>
<feature type="non-terminal residue" evidence="10">
    <location>
        <position position="1"/>
    </location>
</feature>
<evidence type="ECO:0000256" key="2">
    <source>
        <dbReference type="ARBA" id="ARBA00022448"/>
    </source>
</evidence>
<dbReference type="OrthoDB" id="1368at2759"/>
<keyword evidence="6" id="KW-0406">Ion transport</keyword>